<gene>
    <name evidence="2" type="ORF">TRAPUB_2877</name>
</gene>
<comment type="caution">
    <text evidence="2">The sequence shown here is derived from an EMBL/GenBank/DDBJ whole genome shotgun (WGS) entry which is preliminary data.</text>
</comment>
<reference evidence="2 3" key="1">
    <citation type="submission" date="2016-10" db="EMBL/GenBank/DDBJ databases">
        <title>Genome sequence of the basidiomycete white-rot fungus Trametes pubescens.</title>
        <authorList>
            <person name="Makela M.R."/>
            <person name="Granchi Z."/>
            <person name="Peng M."/>
            <person name="De Vries R.P."/>
            <person name="Grigoriev I."/>
            <person name="Riley R."/>
            <person name="Hilden K."/>
        </authorList>
    </citation>
    <scope>NUCLEOTIDE SEQUENCE [LARGE SCALE GENOMIC DNA]</scope>
    <source>
        <strain evidence="2 3">FBCC735</strain>
    </source>
</reference>
<dbReference type="AlphaFoldDB" id="A0A1M2VFI9"/>
<dbReference type="OrthoDB" id="10525618at2759"/>
<evidence type="ECO:0000313" key="3">
    <source>
        <dbReference type="Proteomes" id="UP000184267"/>
    </source>
</evidence>
<dbReference type="EMBL" id="MNAD01001330">
    <property type="protein sequence ID" value="OJT06297.1"/>
    <property type="molecule type" value="Genomic_DNA"/>
</dbReference>
<evidence type="ECO:0008006" key="4">
    <source>
        <dbReference type="Google" id="ProtNLM"/>
    </source>
</evidence>
<feature type="compositionally biased region" description="Basic residues" evidence="1">
    <location>
        <begin position="300"/>
        <end position="325"/>
    </location>
</feature>
<feature type="region of interest" description="Disordered" evidence="1">
    <location>
        <begin position="240"/>
        <end position="325"/>
    </location>
</feature>
<proteinExistence type="predicted"/>
<sequence>MPVATDTSSDTPVKDDHGKLPNDQKLSKEARRHREPLQLDCTAGTWEFMSITALYAPTKRCVIEDELESFFNVLLYLAIRFLSHDCVNVPELVRMYFEDCSSYSSDSPGAGMFKILSMTTGCIPSGLRSLTFTGAGRRAHPLNFILSTILGWFQAHYNPIPVEKEPVASTSEPLNASTEAYEFDGEVYHFPDRPSRSPSPYEPPPKPSTESLRAAREAIVQNIRTHQSIVSVFKTTLSRDDLWPSSDKTDDQLYGKPHLVPSPSADVPNHGSTRDEGRSDSSGGKKSRKRRPEENEKPATRGKQKRARKAPSKPTRRMPHRSCKR</sequence>
<feature type="compositionally biased region" description="Basic and acidic residues" evidence="1">
    <location>
        <begin position="12"/>
        <end position="29"/>
    </location>
</feature>
<keyword evidence="3" id="KW-1185">Reference proteome</keyword>
<dbReference type="OMA" id="VQNIRTH"/>
<accession>A0A1M2VFI9</accession>
<dbReference type="Proteomes" id="UP000184267">
    <property type="component" value="Unassembled WGS sequence"/>
</dbReference>
<feature type="compositionally biased region" description="Polar residues" evidence="1">
    <location>
        <begin position="1"/>
        <end position="11"/>
    </location>
</feature>
<evidence type="ECO:0000256" key="1">
    <source>
        <dbReference type="SAM" id="MobiDB-lite"/>
    </source>
</evidence>
<feature type="region of interest" description="Disordered" evidence="1">
    <location>
        <begin position="1"/>
        <end position="32"/>
    </location>
</feature>
<dbReference type="STRING" id="154538.A0A1M2VFI9"/>
<protein>
    <recommendedName>
        <fullName evidence="4">Fungal-type protein kinase domain-containing protein</fullName>
    </recommendedName>
</protein>
<evidence type="ECO:0000313" key="2">
    <source>
        <dbReference type="EMBL" id="OJT06297.1"/>
    </source>
</evidence>
<organism evidence="2 3">
    <name type="scientific">Trametes pubescens</name>
    <name type="common">White-rot fungus</name>
    <dbReference type="NCBI Taxonomy" id="154538"/>
    <lineage>
        <taxon>Eukaryota</taxon>
        <taxon>Fungi</taxon>
        <taxon>Dikarya</taxon>
        <taxon>Basidiomycota</taxon>
        <taxon>Agaricomycotina</taxon>
        <taxon>Agaricomycetes</taxon>
        <taxon>Polyporales</taxon>
        <taxon>Polyporaceae</taxon>
        <taxon>Trametes</taxon>
    </lineage>
</organism>
<name>A0A1M2VFI9_TRAPU</name>
<feature type="region of interest" description="Disordered" evidence="1">
    <location>
        <begin position="188"/>
        <end position="212"/>
    </location>
</feature>
<feature type="compositionally biased region" description="Basic and acidic residues" evidence="1">
    <location>
        <begin position="240"/>
        <end position="253"/>
    </location>
</feature>